<dbReference type="Proteomes" id="UP000292402">
    <property type="component" value="Unassembled WGS sequence"/>
</dbReference>
<reference evidence="3" key="1">
    <citation type="journal article" date="2019" name="bioRxiv">
        <title>Genomics, evolutionary history and diagnostics of the Alternaria alternata species group including apple and Asian pear pathotypes.</title>
        <authorList>
            <person name="Armitage A.D."/>
            <person name="Cockerton H.M."/>
            <person name="Sreenivasaprasad S."/>
            <person name="Woodhall J.W."/>
            <person name="Lane C.R."/>
            <person name="Harrison R.J."/>
            <person name="Clarkson J.P."/>
        </authorList>
    </citation>
    <scope>NUCLEOTIDE SEQUENCE [LARGE SCALE GENOMIC DNA]</scope>
    <source>
        <strain evidence="3">FERA 1082</strain>
    </source>
</reference>
<gene>
    <name evidence="2" type="ORF">AA0114_g3882</name>
</gene>
<proteinExistence type="predicted"/>
<name>A0A4Q4MM53_9PLEO</name>
<organism evidence="2 3">
    <name type="scientific">Alternaria tenuissima</name>
    <dbReference type="NCBI Taxonomy" id="119927"/>
    <lineage>
        <taxon>Eukaryota</taxon>
        <taxon>Fungi</taxon>
        <taxon>Dikarya</taxon>
        <taxon>Ascomycota</taxon>
        <taxon>Pezizomycotina</taxon>
        <taxon>Dothideomycetes</taxon>
        <taxon>Pleosporomycetidae</taxon>
        <taxon>Pleosporales</taxon>
        <taxon>Pleosporineae</taxon>
        <taxon>Pleosporaceae</taxon>
        <taxon>Alternaria</taxon>
        <taxon>Alternaria sect. Alternaria</taxon>
        <taxon>Alternaria alternata complex</taxon>
    </lineage>
</organism>
<dbReference type="PANTHER" id="PTHR38166">
    <property type="entry name" value="C2H2-TYPE DOMAIN-CONTAINING PROTEIN-RELATED"/>
    <property type="match status" value="1"/>
</dbReference>
<feature type="region of interest" description="Disordered" evidence="1">
    <location>
        <begin position="72"/>
        <end position="124"/>
    </location>
</feature>
<sequence>MQVAASDVLRTREIYDIPIAFSRKNTSPAMSSYGYVITTSKFTAVNEAMADQLRPTLYPDAALPSRADFPFEQRNRSPSFVPNPISAPERTYSSTTTTKKRSARDRCKDDADLRQSRRRRLSKEPLPDASLACPFAKHNPITSPGCWNFAAENLARLKEHLLRRHERRPYCPICLGQFDSDTLRDIHVRERTCLKVNGEQIGAWMDPKAAQRIRQRTKKSENAKEGWQRMYSVIFPDDETIHSPYVEDIGQLYVQRIRKTVANDFVQHIHSTLDFLSTNEITNEIMNEPPSIKAAFMSCLRHVADQYIAGSSSISTESTITTAHTLSDQSFCHTAGLPTEVYPLPFLSSGSSSPERYECSTDVDATLGRHSYSCPPLSFDHNTSELQSPYRSYVTIPWTPPSCDPGLVLPMAHGLEDPEVISTNVDVALDAFPDADRRMYVDTSTGAITNVFVGLYTEPAASLQH</sequence>
<comment type="caution">
    <text evidence="2">The sequence shown here is derived from an EMBL/GenBank/DDBJ whole genome shotgun (WGS) entry which is preliminary data.</text>
</comment>
<dbReference type="EMBL" id="PDXA01000010">
    <property type="protein sequence ID" value="RYN54439.1"/>
    <property type="molecule type" value="Genomic_DNA"/>
</dbReference>
<evidence type="ECO:0000256" key="1">
    <source>
        <dbReference type="SAM" id="MobiDB-lite"/>
    </source>
</evidence>
<evidence type="ECO:0000313" key="2">
    <source>
        <dbReference type="EMBL" id="RYN54439.1"/>
    </source>
</evidence>
<feature type="compositionally biased region" description="Basic and acidic residues" evidence="1">
    <location>
        <begin position="104"/>
        <end position="115"/>
    </location>
</feature>
<evidence type="ECO:0008006" key="4">
    <source>
        <dbReference type="Google" id="ProtNLM"/>
    </source>
</evidence>
<dbReference type="AlphaFoldDB" id="A0A4Q4MM53"/>
<dbReference type="PANTHER" id="PTHR38166:SF1">
    <property type="entry name" value="C2H2-TYPE DOMAIN-CONTAINING PROTEIN"/>
    <property type="match status" value="1"/>
</dbReference>
<accession>A0A4Q4MM53</accession>
<evidence type="ECO:0000313" key="3">
    <source>
        <dbReference type="Proteomes" id="UP000292402"/>
    </source>
</evidence>
<protein>
    <recommendedName>
        <fullName evidence="4">C2H2-type domain-containing protein</fullName>
    </recommendedName>
</protein>